<sequence length="46" mass="5637">MERLRSSGRRYSRQRWGSTRLRIRKMTRLRTFVEKASDVDVPDRIN</sequence>
<dbReference type="AlphaFoldDB" id="Q7UPY3"/>
<organism evidence="1 2">
    <name type="scientific">Rhodopirellula baltica (strain DSM 10527 / NCIMB 13988 / SH1)</name>
    <dbReference type="NCBI Taxonomy" id="243090"/>
    <lineage>
        <taxon>Bacteria</taxon>
        <taxon>Pseudomonadati</taxon>
        <taxon>Planctomycetota</taxon>
        <taxon>Planctomycetia</taxon>
        <taxon>Pirellulales</taxon>
        <taxon>Pirellulaceae</taxon>
        <taxon>Rhodopirellula</taxon>
    </lineage>
</organism>
<proteinExistence type="predicted"/>
<evidence type="ECO:0000313" key="1">
    <source>
        <dbReference type="EMBL" id="CAD74925.1"/>
    </source>
</evidence>
<dbReference type="Proteomes" id="UP000001025">
    <property type="component" value="Chromosome"/>
</dbReference>
<evidence type="ECO:0000313" key="2">
    <source>
        <dbReference type="Proteomes" id="UP000001025"/>
    </source>
</evidence>
<protein>
    <submittedName>
        <fullName evidence="1">Uncharacterized protein</fullName>
    </submittedName>
</protein>
<keyword evidence="2" id="KW-1185">Reference proteome</keyword>
<dbReference type="InParanoid" id="Q7UPY3"/>
<name>Q7UPY3_RHOBA</name>
<dbReference type="KEGG" id="rba:RB6653"/>
<dbReference type="EnsemblBacteria" id="CAD74925">
    <property type="protein sequence ID" value="CAD74925"/>
    <property type="gene ID" value="RB6653"/>
</dbReference>
<gene>
    <name evidence="1" type="ordered locus">RB6653</name>
</gene>
<dbReference type="EMBL" id="BX294144">
    <property type="protein sequence ID" value="CAD74925.1"/>
    <property type="molecule type" value="Genomic_DNA"/>
</dbReference>
<dbReference type="HOGENOM" id="CLU_3188284_0_0_0"/>
<accession>Q7UPY3</accession>
<reference evidence="1 2" key="1">
    <citation type="journal article" date="2003" name="Proc. Natl. Acad. Sci. U.S.A.">
        <title>Complete genome sequence of the marine planctomycete Pirellula sp. strain 1.</title>
        <authorList>
            <person name="Gloeckner F.O."/>
            <person name="Kube M."/>
            <person name="Bauer M."/>
            <person name="Teeling H."/>
            <person name="Lombardot T."/>
            <person name="Ludwig W."/>
            <person name="Gade D."/>
            <person name="Beck A."/>
            <person name="Borzym K."/>
            <person name="Heitmann K."/>
            <person name="Rabus R."/>
            <person name="Schlesner H."/>
            <person name="Amann R."/>
            <person name="Reinhardt R."/>
        </authorList>
    </citation>
    <scope>NUCLEOTIDE SEQUENCE [LARGE SCALE GENOMIC DNA]</scope>
    <source>
        <strain evidence="2">DSM 10527 / NCIMB 13988 / SH1</strain>
    </source>
</reference>